<keyword evidence="1" id="KW-0175">Coiled coil</keyword>
<comment type="caution">
    <text evidence="3">The sequence shown here is derived from an EMBL/GenBank/DDBJ whole genome shotgun (WGS) entry which is preliminary data.</text>
</comment>
<organism evidence="3 4">
    <name type="scientific">Salix purpurea</name>
    <name type="common">Purple osier willow</name>
    <dbReference type="NCBI Taxonomy" id="77065"/>
    <lineage>
        <taxon>Eukaryota</taxon>
        <taxon>Viridiplantae</taxon>
        <taxon>Streptophyta</taxon>
        <taxon>Embryophyta</taxon>
        <taxon>Tracheophyta</taxon>
        <taxon>Spermatophyta</taxon>
        <taxon>Magnoliopsida</taxon>
        <taxon>eudicotyledons</taxon>
        <taxon>Gunneridae</taxon>
        <taxon>Pentapetalae</taxon>
        <taxon>rosids</taxon>
        <taxon>fabids</taxon>
        <taxon>Malpighiales</taxon>
        <taxon>Salicaceae</taxon>
        <taxon>Saliceae</taxon>
        <taxon>Salix</taxon>
    </lineage>
</organism>
<evidence type="ECO:0000313" key="3">
    <source>
        <dbReference type="EMBL" id="KAJ6726129.1"/>
    </source>
</evidence>
<dbReference type="AlphaFoldDB" id="A0A9Q0U9V6"/>
<feature type="region of interest" description="Disordered" evidence="2">
    <location>
        <begin position="76"/>
        <end position="98"/>
    </location>
</feature>
<proteinExistence type="predicted"/>
<feature type="coiled-coil region" evidence="1">
    <location>
        <begin position="13"/>
        <end position="44"/>
    </location>
</feature>
<gene>
    <name evidence="3" type="ORF">OIU79_004318</name>
</gene>
<protein>
    <submittedName>
        <fullName evidence="3">Uncharacterized protein</fullName>
    </submittedName>
</protein>
<reference evidence="3" key="2">
    <citation type="journal article" date="2023" name="Int. J. Mol. Sci.">
        <title>De Novo Assembly and Annotation of 11 Diverse Shrub Willow (Salix) Genomes Reveals Novel Gene Organization in Sex-Linked Regions.</title>
        <authorList>
            <person name="Hyden B."/>
            <person name="Feng K."/>
            <person name="Yates T.B."/>
            <person name="Jawdy S."/>
            <person name="Cereghino C."/>
            <person name="Smart L.B."/>
            <person name="Muchero W."/>
        </authorList>
    </citation>
    <scope>NUCLEOTIDE SEQUENCE</scope>
    <source>
        <tissue evidence="3">Shoot tip</tissue>
    </source>
</reference>
<feature type="region of interest" description="Disordered" evidence="2">
    <location>
        <begin position="135"/>
        <end position="158"/>
    </location>
</feature>
<evidence type="ECO:0000256" key="2">
    <source>
        <dbReference type="SAM" id="MobiDB-lite"/>
    </source>
</evidence>
<dbReference type="EMBL" id="JAPFFK010000013">
    <property type="protein sequence ID" value="KAJ6726129.1"/>
    <property type="molecule type" value="Genomic_DNA"/>
</dbReference>
<reference evidence="3" key="1">
    <citation type="submission" date="2022-11" db="EMBL/GenBank/DDBJ databases">
        <authorList>
            <person name="Hyden B.L."/>
            <person name="Feng K."/>
            <person name="Yates T."/>
            <person name="Jawdy S."/>
            <person name="Smart L.B."/>
            <person name="Muchero W."/>
        </authorList>
    </citation>
    <scope>NUCLEOTIDE SEQUENCE</scope>
    <source>
        <tissue evidence="3">Shoot tip</tissue>
    </source>
</reference>
<keyword evidence="4" id="KW-1185">Reference proteome</keyword>
<evidence type="ECO:0000313" key="4">
    <source>
        <dbReference type="Proteomes" id="UP001151532"/>
    </source>
</evidence>
<evidence type="ECO:0000256" key="1">
    <source>
        <dbReference type="SAM" id="Coils"/>
    </source>
</evidence>
<dbReference type="OrthoDB" id="3156807at2759"/>
<accession>A0A9Q0U9V6</accession>
<sequence length="158" mass="18252">MDVFRTTLPVVIRKNLLEEASIMLDEMRQLNAALEMREPELESDFSTIGELLEKLLSRRPRMELFLNQIFLQQDENPKREMAETSTAPDGRHGEEYGNSKAEGVAILLKVRETFQRVMSKPEAAILIWRTKGKEGKQQVQEKIRRGKKRAETKVALNL</sequence>
<dbReference type="Proteomes" id="UP001151532">
    <property type="component" value="Chromosome 8"/>
</dbReference>
<name>A0A9Q0U9V6_SALPP</name>